<evidence type="ECO:0000313" key="16">
    <source>
        <dbReference type="EMBL" id="QIG42725.1"/>
    </source>
</evidence>
<evidence type="ECO:0000259" key="14">
    <source>
        <dbReference type="PROSITE" id="PS50076"/>
    </source>
</evidence>
<dbReference type="NCBIfam" id="NF008035">
    <property type="entry name" value="PRK10767.1"/>
    <property type="match status" value="1"/>
</dbReference>
<evidence type="ECO:0000313" key="17">
    <source>
        <dbReference type="Proteomes" id="UP000502996"/>
    </source>
</evidence>
<dbReference type="InterPro" id="IPR002939">
    <property type="entry name" value="DnaJ_C"/>
</dbReference>
<proteinExistence type="inferred from homology"/>
<dbReference type="PANTHER" id="PTHR43096">
    <property type="entry name" value="DNAJ HOMOLOG 1, MITOCHONDRIAL-RELATED"/>
    <property type="match status" value="1"/>
</dbReference>
<dbReference type="CDD" id="cd10719">
    <property type="entry name" value="DnaJ_zf"/>
    <property type="match status" value="1"/>
</dbReference>
<protein>
    <recommendedName>
        <fullName evidence="10 11">Chaperone protein DnaJ</fullName>
    </recommendedName>
</protein>
<keyword evidence="3 11" id="KW-0479">Metal-binding</keyword>
<dbReference type="PROSITE" id="PS50076">
    <property type="entry name" value="DNAJ_2"/>
    <property type="match status" value="1"/>
</dbReference>
<feature type="repeat" description="CXXCXGXG motif" evidence="11">
    <location>
        <begin position="162"/>
        <end position="169"/>
    </location>
</feature>
<keyword evidence="2 11" id="KW-0235">DNA replication</keyword>
<keyword evidence="4 11" id="KW-0677">Repeat</keyword>
<dbReference type="FunFam" id="2.10.230.10:FF:000002">
    <property type="entry name" value="Molecular chaperone DnaJ"/>
    <property type="match status" value="1"/>
</dbReference>
<dbReference type="CDD" id="cd06257">
    <property type="entry name" value="DnaJ"/>
    <property type="match status" value="1"/>
</dbReference>
<dbReference type="Pfam" id="PF01556">
    <property type="entry name" value="DnaJ_C"/>
    <property type="match status" value="1"/>
</dbReference>
<dbReference type="GO" id="GO:0042026">
    <property type="term" value="P:protein refolding"/>
    <property type="evidence" value="ECO:0007669"/>
    <property type="project" value="TreeGrafter"/>
</dbReference>
<feature type="binding site" evidence="11">
    <location>
        <position position="162"/>
    </location>
    <ligand>
        <name>Zn(2+)</name>
        <dbReference type="ChEBI" id="CHEBI:29105"/>
        <label>2</label>
    </ligand>
</feature>
<dbReference type="HAMAP" id="MF_01152">
    <property type="entry name" value="DnaJ"/>
    <property type="match status" value="1"/>
</dbReference>
<dbReference type="InterPro" id="IPR036869">
    <property type="entry name" value="J_dom_sf"/>
</dbReference>
<comment type="subcellular location">
    <subcellularLocation>
        <location evidence="11">Cytoplasm</location>
    </subcellularLocation>
</comment>
<dbReference type="InterPro" id="IPR036410">
    <property type="entry name" value="HSP_DnaJ_Cys-rich_dom_sf"/>
</dbReference>
<evidence type="ECO:0000256" key="5">
    <source>
        <dbReference type="ARBA" id="ARBA00022771"/>
    </source>
</evidence>
<keyword evidence="7 11" id="KW-0346">Stress response</keyword>
<feature type="binding site" evidence="11">
    <location>
        <position position="202"/>
    </location>
    <ligand>
        <name>Zn(2+)</name>
        <dbReference type="ChEBI" id="CHEBI:29105"/>
        <label>1</label>
    </ligand>
</feature>
<comment type="function">
    <text evidence="11">Participates actively in the response to hyperosmotic and heat shock by preventing the aggregation of stress-denatured proteins and by disaggregating proteins, also in an autonomous, DnaK-independent fashion. Unfolded proteins bind initially to DnaJ; upon interaction with the DnaJ-bound protein, DnaK hydrolyzes its bound ATP, resulting in the formation of a stable complex. GrpE releases ADP from DnaK; ATP binding to DnaK triggers the release of the substrate protein, thus completing the reaction cycle. Several rounds of ATP-dependent interactions between DnaJ, DnaK and GrpE are required for fully efficient folding. Also involved, together with DnaK and GrpE, in the DNA replication of plasmids through activation of initiation proteins.</text>
</comment>
<dbReference type="GO" id="GO:0009408">
    <property type="term" value="P:response to heat"/>
    <property type="evidence" value="ECO:0007669"/>
    <property type="project" value="InterPro"/>
</dbReference>
<keyword evidence="5 11" id="KW-0863">Zinc-finger</keyword>
<feature type="repeat" description="CXXCXGXG motif" evidence="11">
    <location>
        <begin position="145"/>
        <end position="152"/>
    </location>
</feature>
<gene>
    <name evidence="11 16" type="primary">dnaJ</name>
    <name evidence="16" type="ORF">G5V58_07960</name>
</gene>
<dbReference type="NCBIfam" id="NF010871">
    <property type="entry name" value="PRK14278.1"/>
    <property type="match status" value="1"/>
</dbReference>
<dbReference type="PANTHER" id="PTHR43096:SF48">
    <property type="entry name" value="CHAPERONE PROTEIN DNAJ"/>
    <property type="match status" value="1"/>
</dbReference>
<feature type="repeat" description="CXXCXGXG motif" evidence="11">
    <location>
        <begin position="188"/>
        <end position="195"/>
    </location>
</feature>
<keyword evidence="8 11" id="KW-0143">Chaperone</keyword>
<keyword evidence="17" id="KW-1185">Reference proteome</keyword>
<feature type="binding site" evidence="11">
    <location>
        <position position="145"/>
    </location>
    <ligand>
        <name>Zn(2+)</name>
        <dbReference type="ChEBI" id="CHEBI:29105"/>
        <label>1</label>
    </ligand>
</feature>
<dbReference type="PROSITE" id="PS51188">
    <property type="entry name" value="ZF_CR"/>
    <property type="match status" value="1"/>
</dbReference>
<dbReference type="SMART" id="SM00271">
    <property type="entry name" value="DnaJ"/>
    <property type="match status" value="1"/>
</dbReference>
<sequence>MSQPDLYALLGVSRDADADAIKKAYRKLARQLHPDVNPDPDASAKFQEVGRAYEVLSDPQKRAAYDRGADPFGGGMGAGFGQGAGFSFTDIMDAFFGGQGGPGQTRGPRPRTRRGQDALIRLEVELAEAAFGTTRELKVDTAVVCGTCHGEGTAPGTHPQVCETCRGAGEVAHVQRSFLGEIRTLRPCAACRGFGSIIPDPCRECSGDGRVRSRRTLSVKIPAGVDDGTRVQLAEEGEVGPGGGPAGDLYVEIHVAHHQTFTREGNDLHTTVTVPMTAAALGTTLELPTLEADVVPPEGATTDLETTFDLEVRPGTQSGTEQVLRGRGVPGLRGGRGDLIVTVAVETPTRLNAREEELLKELAALRGEEQPTGKARPESRKGAFGRLRDAFNTH</sequence>
<feature type="zinc finger region" description="CR-type" evidence="12">
    <location>
        <begin position="132"/>
        <end position="214"/>
    </location>
</feature>
<comment type="cofactor">
    <cofactor evidence="11">
        <name>Zn(2+)</name>
        <dbReference type="ChEBI" id="CHEBI:29105"/>
    </cofactor>
    <text evidence="11">Binds 2 Zn(2+) ions per monomer.</text>
</comment>
<evidence type="ECO:0000256" key="6">
    <source>
        <dbReference type="ARBA" id="ARBA00022833"/>
    </source>
</evidence>
<evidence type="ECO:0000256" key="4">
    <source>
        <dbReference type="ARBA" id="ARBA00022737"/>
    </source>
</evidence>
<evidence type="ECO:0000256" key="10">
    <source>
        <dbReference type="ARBA" id="ARBA00067609"/>
    </source>
</evidence>
<feature type="binding site" evidence="11">
    <location>
        <position position="165"/>
    </location>
    <ligand>
        <name>Zn(2+)</name>
        <dbReference type="ChEBI" id="CHEBI:29105"/>
        <label>2</label>
    </ligand>
</feature>
<dbReference type="GO" id="GO:0005524">
    <property type="term" value="F:ATP binding"/>
    <property type="evidence" value="ECO:0007669"/>
    <property type="project" value="InterPro"/>
</dbReference>
<dbReference type="SUPFAM" id="SSF46565">
    <property type="entry name" value="Chaperone J-domain"/>
    <property type="match status" value="1"/>
</dbReference>
<comment type="subunit">
    <text evidence="11">Homodimer.</text>
</comment>
<comment type="domain">
    <text evidence="11">The J domain is necessary and sufficient to stimulate DnaK ATPase activity. Zinc center 1 plays an important role in the autonomous, DnaK-independent chaperone activity of DnaJ. Zinc center 2 is essential for interaction with DnaK and for DnaJ activity.</text>
</comment>
<feature type="binding site" evidence="11">
    <location>
        <position position="148"/>
    </location>
    <ligand>
        <name>Zn(2+)</name>
        <dbReference type="ChEBI" id="CHEBI:29105"/>
        <label>1</label>
    </ligand>
</feature>
<keyword evidence="1 11" id="KW-0963">Cytoplasm</keyword>
<name>A0A6G6WCA4_9ACTN</name>
<feature type="region of interest" description="Disordered" evidence="13">
    <location>
        <begin position="366"/>
        <end position="394"/>
    </location>
</feature>
<dbReference type="GO" id="GO:0006260">
    <property type="term" value="P:DNA replication"/>
    <property type="evidence" value="ECO:0007669"/>
    <property type="project" value="UniProtKB-KW"/>
</dbReference>
<evidence type="ECO:0000256" key="12">
    <source>
        <dbReference type="PROSITE-ProRule" id="PRU00546"/>
    </source>
</evidence>
<dbReference type="InterPro" id="IPR001623">
    <property type="entry name" value="DnaJ_domain"/>
</dbReference>
<evidence type="ECO:0000256" key="2">
    <source>
        <dbReference type="ARBA" id="ARBA00022705"/>
    </source>
</evidence>
<feature type="binding site" evidence="11">
    <location>
        <position position="188"/>
    </location>
    <ligand>
        <name>Zn(2+)</name>
        <dbReference type="ChEBI" id="CHEBI:29105"/>
        <label>2</label>
    </ligand>
</feature>
<organism evidence="16 17">
    <name type="scientific">Nocardioides anomalus</name>
    <dbReference type="NCBI Taxonomy" id="2712223"/>
    <lineage>
        <taxon>Bacteria</taxon>
        <taxon>Bacillati</taxon>
        <taxon>Actinomycetota</taxon>
        <taxon>Actinomycetes</taxon>
        <taxon>Propionibacteriales</taxon>
        <taxon>Nocardioidaceae</taxon>
        <taxon>Nocardioides</taxon>
    </lineage>
</organism>
<dbReference type="RefSeq" id="WP_165230808.1">
    <property type="nucleotide sequence ID" value="NZ_CP049257.1"/>
</dbReference>
<feature type="domain" description="CR-type" evidence="15">
    <location>
        <begin position="132"/>
        <end position="214"/>
    </location>
</feature>
<comment type="similarity">
    <text evidence="9 11">Belongs to the DnaJ family.</text>
</comment>
<dbReference type="AlphaFoldDB" id="A0A6G6WCA4"/>
<feature type="binding site" evidence="11">
    <location>
        <position position="191"/>
    </location>
    <ligand>
        <name>Zn(2+)</name>
        <dbReference type="ChEBI" id="CHEBI:29105"/>
        <label>2</label>
    </ligand>
</feature>
<dbReference type="SUPFAM" id="SSF49493">
    <property type="entry name" value="HSP40/DnaJ peptide-binding domain"/>
    <property type="match status" value="2"/>
</dbReference>
<dbReference type="InterPro" id="IPR018253">
    <property type="entry name" value="DnaJ_domain_CS"/>
</dbReference>
<dbReference type="Gene3D" id="2.10.230.10">
    <property type="entry name" value="Heat shock protein DnaJ, cysteine-rich domain"/>
    <property type="match status" value="1"/>
</dbReference>
<accession>A0A6G6WCA4</accession>
<evidence type="ECO:0000256" key="13">
    <source>
        <dbReference type="SAM" id="MobiDB-lite"/>
    </source>
</evidence>
<dbReference type="Proteomes" id="UP000502996">
    <property type="component" value="Chromosome"/>
</dbReference>
<dbReference type="GO" id="GO:0008270">
    <property type="term" value="F:zinc ion binding"/>
    <property type="evidence" value="ECO:0007669"/>
    <property type="project" value="UniProtKB-UniRule"/>
</dbReference>
<dbReference type="EMBL" id="CP049257">
    <property type="protein sequence ID" value="QIG42725.1"/>
    <property type="molecule type" value="Genomic_DNA"/>
</dbReference>
<dbReference type="KEGG" id="nano:G5V58_07960"/>
<dbReference type="GO" id="GO:0051082">
    <property type="term" value="F:unfolded protein binding"/>
    <property type="evidence" value="ECO:0007669"/>
    <property type="project" value="UniProtKB-UniRule"/>
</dbReference>
<dbReference type="InterPro" id="IPR001305">
    <property type="entry name" value="HSP_DnaJ_Cys-rich_dom"/>
</dbReference>
<evidence type="ECO:0000256" key="8">
    <source>
        <dbReference type="ARBA" id="ARBA00023186"/>
    </source>
</evidence>
<evidence type="ECO:0000256" key="1">
    <source>
        <dbReference type="ARBA" id="ARBA00022490"/>
    </source>
</evidence>
<dbReference type="PROSITE" id="PS00636">
    <property type="entry name" value="DNAJ_1"/>
    <property type="match status" value="1"/>
</dbReference>
<dbReference type="Gene3D" id="2.60.260.20">
    <property type="entry name" value="Urease metallochaperone UreE, N-terminal domain"/>
    <property type="match status" value="2"/>
</dbReference>
<feature type="binding site" evidence="11">
    <location>
        <position position="205"/>
    </location>
    <ligand>
        <name>Zn(2+)</name>
        <dbReference type="ChEBI" id="CHEBI:29105"/>
        <label>1</label>
    </ligand>
</feature>
<dbReference type="InterPro" id="IPR008971">
    <property type="entry name" value="HSP40/DnaJ_pept-bd"/>
</dbReference>
<evidence type="ECO:0000259" key="15">
    <source>
        <dbReference type="PROSITE" id="PS51188"/>
    </source>
</evidence>
<reference evidence="16 17" key="1">
    <citation type="submission" date="2020-02" db="EMBL/GenBank/DDBJ databases">
        <title>Full genome sequence of Nocardioides sp. R-3366.</title>
        <authorList>
            <person name="Im W.-T."/>
        </authorList>
    </citation>
    <scope>NUCLEOTIDE SEQUENCE [LARGE SCALE GENOMIC DNA]</scope>
    <source>
        <strain evidence="16 17">R-3366</strain>
    </source>
</reference>
<dbReference type="PRINTS" id="PR00625">
    <property type="entry name" value="JDOMAIN"/>
</dbReference>
<evidence type="ECO:0000256" key="11">
    <source>
        <dbReference type="HAMAP-Rule" id="MF_01152"/>
    </source>
</evidence>
<dbReference type="SUPFAM" id="SSF57938">
    <property type="entry name" value="DnaJ/Hsp40 cysteine-rich domain"/>
    <property type="match status" value="1"/>
</dbReference>
<dbReference type="GO" id="GO:0031072">
    <property type="term" value="F:heat shock protein binding"/>
    <property type="evidence" value="ECO:0007669"/>
    <property type="project" value="InterPro"/>
</dbReference>
<evidence type="ECO:0000256" key="3">
    <source>
        <dbReference type="ARBA" id="ARBA00022723"/>
    </source>
</evidence>
<dbReference type="CDD" id="cd10747">
    <property type="entry name" value="DnaJ_C"/>
    <property type="match status" value="1"/>
</dbReference>
<feature type="repeat" description="CXXCXGXG motif" evidence="11">
    <location>
        <begin position="202"/>
        <end position="209"/>
    </location>
</feature>
<dbReference type="Gene3D" id="1.10.287.110">
    <property type="entry name" value="DnaJ domain"/>
    <property type="match status" value="1"/>
</dbReference>
<dbReference type="Pfam" id="PF00684">
    <property type="entry name" value="DnaJ_CXXCXGXG"/>
    <property type="match status" value="1"/>
</dbReference>
<dbReference type="Pfam" id="PF00226">
    <property type="entry name" value="DnaJ"/>
    <property type="match status" value="1"/>
</dbReference>
<keyword evidence="6 11" id="KW-0862">Zinc</keyword>
<evidence type="ECO:0000256" key="7">
    <source>
        <dbReference type="ARBA" id="ARBA00023016"/>
    </source>
</evidence>
<dbReference type="GO" id="GO:0005737">
    <property type="term" value="C:cytoplasm"/>
    <property type="evidence" value="ECO:0007669"/>
    <property type="project" value="UniProtKB-SubCell"/>
</dbReference>
<dbReference type="InterPro" id="IPR012724">
    <property type="entry name" value="DnaJ"/>
</dbReference>
<evidence type="ECO:0000256" key="9">
    <source>
        <dbReference type="ARBA" id="ARBA00061004"/>
    </source>
</evidence>
<feature type="domain" description="J" evidence="14">
    <location>
        <begin position="5"/>
        <end position="69"/>
    </location>
</feature>